<accession>A0A6L2KHV4</accession>
<sequence>MRLDELYKFCDDILSSVRRVLHDIASNLEIDYLPKRRWSKLDRKRSRIMIKAIDQCLFERRLMRNLEKFVGGKEYENDFRLLERTI</sequence>
<comment type="caution">
    <text evidence="1">The sequence shown here is derived from an EMBL/GenBank/DDBJ whole genome shotgun (WGS) entry which is preliminary data.</text>
</comment>
<proteinExistence type="predicted"/>
<evidence type="ECO:0000313" key="1">
    <source>
        <dbReference type="EMBL" id="GEU48976.1"/>
    </source>
</evidence>
<reference evidence="1" key="1">
    <citation type="journal article" date="2019" name="Sci. Rep.">
        <title>Draft genome of Tanacetum cinerariifolium, the natural source of mosquito coil.</title>
        <authorList>
            <person name="Yamashiro T."/>
            <person name="Shiraishi A."/>
            <person name="Satake H."/>
            <person name="Nakayama K."/>
        </authorList>
    </citation>
    <scope>NUCLEOTIDE SEQUENCE</scope>
</reference>
<organism evidence="1">
    <name type="scientific">Tanacetum cinerariifolium</name>
    <name type="common">Dalmatian daisy</name>
    <name type="synonym">Chrysanthemum cinerariifolium</name>
    <dbReference type="NCBI Taxonomy" id="118510"/>
    <lineage>
        <taxon>Eukaryota</taxon>
        <taxon>Viridiplantae</taxon>
        <taxon>Streptophyta</taxon>
        <taxon>Embryophyta</taxon>
        <taxon>Tracheophyta</taxon>
        <taxon>Spermatophyta</taxon>
        <taxon>Magnoliopsida</taxon>
        <taxon>eudicotyledons</taxon>
        <taxon>Gunneridae</taxon>
        <taxon>Pentapetalae</taxon>
        <taxon>asterids</taxon>
        <taxon>campanulids</taxon>
        <taxon>Asterales</taxon>
        <taxon>Asteraceae</taxon>
        <taxon>Asteroideae</taxon>
        <taxon>Anthemideae</taxon>
        <taxon>Anthemidinae</taxon>
        <taxon>Tanacetum</taxon>
    </lineage>
</organism>
<gene>
    <name evidence="1" type="ORF">Tci_020954</name>
</gene>
<dbReference type="AlphaFoldDB" id="A0A6L2KHV4"/>
<protein>
    <submittedName>
        <fullName evidence="1">Uncharacterized protein</fullName>
    </submittedName>
</protein>
<name>A0A6L2KHV4_TANCI</name>
<dbReference type="EMBL" id="BKCJ010002499">
    <property type="protein sequence ID" value="GEU48976.1"/>
    <property type="molecule type" value="Genomic_DNA"/>
</dbReference>